<dbReference type="Pfam" id="PF02470">
    <property type="entry name" value="MlaD"/>
    <property type="match status" value="1"/>
</dbReference>
<dbReference type="PANTHER" id="PTHR33371">
    <property type="entry name" value="INTERMEMBRANE PHOSPHOLIPID TRANSPORT SYSTEM BINDING PROTEIN MLAD-RELATED"/>
    <property type="match status" value="1"/>
</dbReference>
<feature type="transmembrane region" description="Helical" evidence="1">
    <location>
        <begin position="17"/>
        <end position="35"/>
    </location>
</feature>
<keyword evidence="1" id="KW-0812">Transmembrane</keyword>
<evidence type="ECO:0000256" key="1">
    <source>
        <dbReference type="SAM" id="Phobius"/>
    </source>
</evidence>
<evidence type="ECO:0000259" key="2">
    <source>
        <dbReference type="Pfam" id="PF02470"/>
    </source>
</evidence>
<accession>A0A1I1FHE2</accession>
<gene>
    <name evidence="3" type="ORF">SAMN02745724_00638</name>
</gene>
<protein>
    <submittedName>
        <fullName evidence="3">ABC-type transporter Mla maintaining outer membrane lipid asymmetry, component MlaD</fullName>
    </submittedName>
</protein>
<proteinExistence type="predicted"/>
<dbReference type="Proteomes" id="UP000198862">
    <property type="component" value="Unassembled WGS sequence"/>
</dbReference>
<reference evidence="3 4" key="1">
    <citation type="submission" date="2016-10" db="EMBL/GenBank/DDBJ databases">
        <authorList>
            <person name="de Groot N.N."/>
        </authorList>
    </citation>
    <scope>NUCLEOTIDE SEQUENCE [LARGE SCALE GENOMIC DNA]</scope>
    <source>
        <strain evidence="3 4">DSM 6059</strain>
    </source>
</reference>
<dbReference type="PANTHER" id="PTHR33371:SF4">
    <property type="entry name" value="INTERMEMBRANE PHOSPHOLIPID TRANSPORT SYSTEM BINDING PROTEIN MLAD"/>
    <property type="match status" value="1"/>
</dbReference>
<dbReference type="EMBL" id="FOLO01000003">
    <property type="protein sequence ID" value="SFB98785.1"/>
    <property type="molecule type" value="Genomic_DNA"/>
</dbReference>
<dbReference type="STRING" id="1123010.SAMN02745724_00638"/>
<keyword evidence="4" id="KW-1185">Reference proteome</keyword>
<dbReference type="InterPro" id="IPR052336">
    <property type="entry name" value="MlaD_Phospholipid_Transporter"/>
</dbReference>
<dbReference type="InterPro" id="IPR003399">
    <property type="entry name" value="Mce/MlaD"/>
</dbReference>
<dbReference type="AlphaFoldDB" id="A0A1I1FHE2"/>
<keyword evidence="1" id="KW-1133">Transmembrane helix</keyword>
<organism evidence="3 4">
    <name type="scientific">Pseudoalteromonas denitrificans DSM 6059</name>
    <dbReference type="NCBI Taxonomy" id="1123010"/>
    <lineage>
        <taxon>Bacteria</taxon>
        <taxon>Pseudomonadati</taxon>
        <taxon>Pseudomonadota</taxon>
        <taxon>Gammaproteobacteria</taxon>
        <taxon>Alteromonadales</taxon>
        <taxon>Pseudoalteromonadaceae</taxon>
        <taxon>Pseudoalteromonas</taxon>
    </lineage>
</organism>
<keyword evidence="1" id="KW-0472">Membrane</keyword>
<sequence length="335" mass="36711">MSFSLPQSFKSSPQEKLVGLFIIFALSAFIYLGTLKGGLSNKTSNIEFITNVSQSFGITLGAPVKLAGVNIGKVSKIELLTSGRVTISINLPTKYQSLYKTDSSLKIDSQLGFDTMLIGQGMIFSPGTGESLLKNGDFLKTHEPQSLADLTKGFNIIESSKKITHIIESLDKLTTYVASKDKDIDAIFDNLMTLTSSLINTNNQISSSIHNLNSSLSSFDNKLNPILTLVENRLIDSEQTINASTNLLNELTLLSKQTKPSINKVPKTLEQLNNALLEVELLTKQLRGLWILGANPVTQTKNTDEIAIPYYNNKESLKDLLNKPIKGDVGEQIKN</sequence>
<evidence type="ECO:0000313" key="4">
    <source>
        <dbReference type="Proteomes" id="UP000198862"/>
    </source>
</evidence>
<name>A0A1I1FHE2_9GAMM</name>
<feature type="domain" description="Mce/MlaD" evidence="2">
    <location>
        <begin position="50"/>
        <end position="110"/>
    </location>
</feature>
<evidence type="ECO:0000313" key="3">
    <source>
        <dbReference type="EMBL" id="SFB98785.1"/>
    </source>
</evidence>
<dbReference type="RefSeq" id="WP_177207937.1">
    <property type="nucleotide sequence ID" value="NZ_FOLO01000003.1"/>
</dbReference>